<keyword evidence="1" id="KW-1133">Transmembrane helix</keyword>
<dbReference type="EMBL" id="JH767157">
    <property type="protein sequence ID" value="EQC33804.1"/>
    <property type="molecule type" value="Genomic_DNA"/>
</dbReference>
<dbReference type="Proteomes" id="UP000030762">
    <property type="component" value="Unassembled WGS sequence"/>
</dbReference>
<feature type="transmembrane region" description="Helical" evidence="1">
    <location>
        <begin position="934"/>
        <end position="954"/>
    </location>
</feature>
<feature type="transmembrane region" description="Helical" evidence="1">
    <location>
        <begin position="1529"/>
        <end position="1550"/>
    </location>
</feature>
<feature type="transmembrane region" description="Helical" evidence="1">
    <location>
        <begin position="709"/>
        <end position="727"/>
    </location>
</feature>
<feature type="transmembrane region" description="Helical" evidence="1">
    <location>
        <begin position="31"/>
        <end position="52"/>
    </location>
</feature>
<feature type="transmembrane region" description="Helical" evidence="1">
    <location>
        <begin position="1640"/>
        <end position="1662"/>
    </location>
</feature>
<reference evidence="2 3" key="1">
    <citation type="submission" date="2012-04" db="EMBL/GenBank/DDBJ databases">
        <title>The Genome Sequence of Saprolegnia declina VS20.</title>
        <authorList>
            <consortium name="The Broad Institute Genome Sequencing Platform"/>
            <person name="Russ C."/>
            <person name="Nusbaum C."/>
            <person name="Tyler B."/>
            <person name="van West P."/>
            <person name="Dieguez-Uribeondo J."/>
            <person name="de Bruijn I."/>
            <person name="Tripathy S."/>
            <person name="Jiang R."/>
            <person name="Young S.K."/>
            <person name="Zeng Q."/>
            <person name="Gargeya S."/>
            <person name="Fitzgerald M."/>
            <person name="Haas B."/>
            <person name="Abouelleil A."/>
            <person name="Alvarado L."/>
            <person name="Arachchi H.M."/>
            <person name="Berlin A."/>
            <person name="Chapman S.B."/>
            <person name="Goldberg J."/>
            <person name="Griggs A."/>
            <person name="Gujja S."/>
            <person name="Hansen M."/>
            <person name="Howarth C."/>
            <person name="Imamovic A."/>
            <person name="Larimer J."/>
            <person name="McCowen C."/>
            <person name="Montmayeur A."/>
            <person name="Murphy C."/>
            <person name="Neiman D."/>
            <person name="Pearson M."/>
            <person name="Priest M."/>
            <person name="Roberts A."/>
            <person name="Saif S."/>
            <person name="Shea T."/>
            <person name="Sisk P."/>
            <person name="Sykes S."/>
            <person name="Wortman J."/>
            <person name="Nusbaum C."/>
            <person name="Birren B."/>
        </authorList>
    </citation>
    <scope>NUCLEOTIDE SEQUENCE [LARGE SCALE GENOMIC DNA]</scope>
    <source>
        <strain evidence="2 3">VS20</strain>
    </source>
</reference>
<gene>
    <name evidence="2" type="ORF">SDRG_08487</name>
</gene>
<proteinExistence type="predicted"/>
<dbReference type="eggNOG" id="ENOG502SD6V">
    <property type="taxonomic scope" value="Eukaryota"/>
</dbReference>
<keyword evidence="1" id="KW-0472">Membrane</keyword>
<dbReference type="OrthoDB" id="78800at2759"/>
<accession>T0Q7E9</accession>
<dbReference type="RefSeq" id="XP_008612599.1">
    <property type="nucleotide sequence ID" value="XM_008614377.1"/>
</dbReference>
<feature type="transmembrane region" description="Helical" evidence="1">
    <location>
        <begin position="1611"/>
        <end position="1628"/>
    </location>
</feature>
<feature type="transmembrane region" description="Helical" evidence="1">
    <location>
        <begin position="1695"/>
        <end position="1716"/>
    </location>
</feature>
<protein>
    <submittedName>
        <fullName evidence="2">Uncharacterized protein</fullName>
    </submittedName>
</protein>
<dbReference type="VEuPathDB" id="FungiDB:SDRG_08487"/>
<name>T0Q7E9_SAPDV</name>
<sequence length="1811" mass="197337">MTSDEPGLPRAKVMVQQLGPHLDTLTPPPKLPALLGLTYILGSIGLGAYYLWLLDPSFANDLWWASYNLSGHQALLIDIANAALVTRGSGVLDLLAASMPKTYNVTPSFTRVHPTYARRLVLSERTSIEEAVAGLRTLSASWSMRLSTQLCFVDFARRFHVAHTSARQARCVAQYAANGAVYYESILRNLEWHLFQTAWGNYFAIAIQSGLTESPAGQQWLQTTSTAFNTTTLSDEIAYWKASGLTRFELQWQNRWTTGVSESMTIENALGWQQAYSVKSVARATGPWTTLVMNWLPYNDLWVLATLNRSAIAGTSNYFNANLSSSLRAIDLQAWSGFLAPTGPCDVLRFEIGPMPSIDTYYIAPPPSLIQLYLGFHAALQDEMTSSLAHSIEALPSVVLHPVPPTWVAPGRVFHGGNPTCYTGAGKTFVQESFEFHDACSQSVPLAMTSEALPMLFAAYASQLASVAAPCALQSSPQCATALGAAIAIVQSLPKAESVATVAADVTATGVGYMQFASDAGVFKLLRYGLLDQGGSAGWPFFGWRALYDWVEGSREVVSFQGDTSTVVLVSAAYSGDLYSTSGGSQNVQHATEGIWYVVVYTSLMLLVVAALCWWRAFGIQLHVRSMNLYRFNRVVGAVWIGRPLLLVRGGTALLLLSTAPTDIVLEHGYTSFVSSPRSFLVAAILAGEATWVTYVLNDVFLLIASKLAAVYAPMSCAFVWLIYVVLELALPLRMTGTLSRSCQATNVDFALSCESGAVRIGSLDRLLVLLGIQLGAVVVAMAMSIVNYIRTNGWQSETKIAPAFLSQAPLELSGAADSFLVSRTTSDAMWCLDKVTAIMCGLYGYARLGREKTFDLKLWVILDDLNPASTEKLFRAPQLSLAPPALYTSPLTELDTSMTQTKPVTDSALVAKSSTLERDNLFSFLQRALNERVVAVVGVLFVVASMAGSVSYISVAQVNLANDLGWASFNMTGAHAFLANWFNEQLVLGANSVASSFRLDSGGVAATTFYGLSTAAVVSPANFGARLQYTELQTEIAATIAALRSNDGCDAPWIFTQYCFVDFEKTWSMATSVARQQRCTSMTKNGAVYLESILRNVEWTSFRDCWGDAFDLAIGDALLTTKEGQSWLATTASRPQGSVADEAFYWAKHGITSYTTQWQNYKKIGLINSYEITNALGVSYPFTLQYLNGSMQVDFQSTFKMYWSLAIDWTLVQHNTSLLAGKSWVVGSSLYAFANHSMQDALAENGTITLPLNNVFTAATTTLGPFGSVDMMYIAPPATVLDDVRVLLSAIRGALAASATAQSDFNTILPIDAVRPVPQAWAALNLQSFGGSILCPQTGDSGDQRIVAGLINLFSYSIACSSNGIYTQVQPSREFIVLSTLLANVDSSADMPAICAQDLGHNAHCEKYLASSVAFVSTHVTSLDMNAISRRSIQQIQALNIELMQYVGDNKSASMRVLHRNILDANDPNFYFFGWWYLCDWLFGTREVVSFQGDGQTLNLLSEYLAPFSQDVVSWQFPTTLANYARSGALYVTVVMITISSLVFVYFVLSRGRIEGYNMMELSRVGAIVWVGRPLLLVRGLTAIAVLSTATLELQRSGSLSYFLSPTLSWVKTLLAAAEVTWLVAVVNDIGLIATHGFAFYYATPNSILAWTTVFILTRVAPVTHAASMAKVCAIVRVDYQVVCSSATIVIGDLVRLVALIGIVLCANITSYAIIRRVCNAPKPTQDSLFLSAGAKFLFTDDHWVHDGVYYLDRASAALNGILTFRRGRVIYALDIKVWRIFAIALPEKRTEPTDRRLALAAQYALPLTD</sequence>
<feature type="transmembrane region" description="Helical" evidence="1">
    <location>
        <begin position="635"/>
        <end position="660"/>
    </location>
</feature>
<keyword evidence="3" id="KW-1185">Reference proteome</keyword>
<dbReference type="GeneID" id="19949214"/>
<dbReference type="InParanoid" id="T0Q7E9"/>
<feature type="transmembrane region" description="Helical" evidence="1">
    <location>
        <begin position="767"/>
        <end position="790"/>
    </location>
</feature>
<feature type="transmembrane region" description="Helical" evidence="1">
    <location>
        <begin position="1571"/>
        <end position="1591"/>
    </location>
</feature>
<evidence type="ECO:0000313" key="3">
    <source>
        <dbReference type="Proteomes" id="UP000030762"/>
    </source>
</evidence>
<organism evidence="2 3">
    <name type="scientific">Saprolegnia diclina (strain VS20)</name>
    <dbReference type="NCBI Taxonomy" id="1156394"/>
    <lineage>
        <taxon>Eukaryota</taxon>
        <taxon>Sar</taxon>
        <taxon>Stramenopiles</taxon>
        <taxon>Oomycota</taxon>
        <taxon>Saprolegniomycetes</taxon>
        <taxon>Saprolegniales</taxon>
        <taxon>Saprolegniaceae</taxon>
        <taxon>Saprolegnia</taxon>
    </lineage>
</organism>
<evidence type="ECO:0000313" key="2">
    <source>
        <dbReference type="EMBL" id="EQC33804.1"/>
    </source>
</evidence>
<evidence type="ECO:0000256" key="1">
    <source>
        <dbReference type="SAM" id="Phobius"/>
    </source>
</evidence>
<keyword evidence="1" id="KW-0812">Transmembrane</keyword>
<feature type="transmembrane region" description="Helical" evidence="1">
    <location>
        <begin position="595"/>
        <end position="615"/>
    </location>
</feature>
<dbReference type="OMA" id="PNSILAW"/>
<feature type="transmembrane region" description="Helical" evidence="1">
    <location>
        <begin position="680"/>
        <end position="697"/>
    </location>
</feature>